<sequence length="581" mass="62077">MTIRRFFTSFALLGLLAGSCNAAVIARDATKTLSTPRGSVQAYSSNGVDRYTVPYAVPPVGTNRFQDPVDVGSFASSISLALSPRSCHAPRSLSLDASKLPPVCAQLDATGQVTGSEDCLYVTIYTPSTATPLSKLPVLTWVHGGSFMSGGTADLDPSAFAKSQNAVVVLVQYRLGALGWLKYDKYGFTGNYGLKDVILALEFIQSDIAAYGGDPSTVTLAGQSSGAEIVKSLLVTPSASNLFRRAIMHSAPLDYNDQTVKTANGVGAAFVDRFAQCRGWVCARSASLNSILKWQGELVQQAQLGNLSVPGIAMAEPLKTCIDGSLVTRDFRQAVQSGGQLENPSRELIFTTTKDEACLTIYQVFGLYFGAGPYPQTLDDPSVQGMLKMFYGSRAAAINQSGLWDASLLAGDDDAVRKQLVRLGTDFVWTCPNTISARSLSNAGKVFLAESVPFRMGIDPSSLTLDLRRFDIGVPFNGASTPPLCKDRVGHQDDLPLLFRIPSSSARLTFVQQTAQLELFTRWSAFMRNGDPNASGYAAWPLVGGEAGQEKVFVFGGADGKSKGAVQTAPRKDECAVYTFA</sequence>
<dbReference type="Pfam" id="PF00135">
    <property type="entry name" value="COesterase"/>
    <property type="match status" value="1"/>
</dbReference>
<feature type="domain" description="Carboxylesterase type B" evidence="2">
    <location>
        <begin position="47"/>
        <end position="547"/>
    </location>
</feature>
<accession>A0A2T0AFL4</accession>
<dbReference type="PANTHER" id="PTHR45570:SF1">
    <property type="entry name" value="CARBOXYLIC ESTER HYDROLASE"/>
    <property type="match status" value="1"/>
</dbReference>
<dbReference type="Proteomes" id="UP000239560">
    <property type="component" value="Unassembled WGS sequence"/>
</dbReference>
<dbReference type="OrthoDB" id="408631at2759"/>
<dbReference type="AlphaFoldDB" id="A0A2T0AFL4"/>
<comment type="caution">
    <text evidence="3">The sequence shown here is derived from an EMBL/GenBank/DDBJ whole genome shotgun (WGS) entry which is preliminary data.</text>
</comment>
<evidence type="ECO:0000313" key="4">
    <source>
        <dbReference type="Proteomes" id="UP000239560"/>
    </source>
</evidence>
<organism evidence="3 4">
    <name type="scientific">Rhodotorula toruloides</name>
    <name type="common">Yeast</name>
    <name type="synonym">Rhodosporidium toruloides</name>
    <dbReference type="NCBI Taxonomy" id="5286"/>
    <lineage>
        <taxon>Eukaryota</taxon>
        <taxon>Fungi</taxon>
        <taxon>Dikarya</taxon>
        <taxon>Basidiomycota</taxon>
        <taxon>Pucciniomycotina</taxon>
        <taxon>Microbotryomycetes</taxon>
        <taxon>Sporidiobolales</taxon>
        <taxon>Sporidiobolaceae</taxon>
        <taxon>Rhodotorula</taxon>
    </lineage>
</organism>
<proteinExistence type="predicted"/>
<keyword evidence="1" id="KW-0732">Signal</keyword>
<evidence type="ECO:0000259" key="2">
    <source>
        <dbReference type="Pfam" id="PF00135"/>
    </source>
</evidence>
<dbReference type="Gene3D" id="3.40.50.1820">
    <property type="entry name" value="alpha/beta hydrolase"/>
    <property type="match status" value="1"/>
</dbReference>
<evidence type="ECO:0000313" key="3">
    <source>
        <dbReference type="EMBL" id="PRQ76787.1"/>
    </source>
</evidence>
<dbReference type="EMBL" id="LCTV02000002">
    <property type="protein sequence ID" value="PRQ76787.1"/>
    <property type="molecule type" value="Genomic_DNA"/>
</dbReference>
<name>A0A2T0AFL4_RHOTO</name>
<dbReference type="PANTHER" id="PTHR45570">
    <property type="entry name" value="CARBOXYLIC ESTER HYDROLASE"/>
    <property type="match status" value="1"/>
</dbReference>
<feature type="chain" id="PRO_5015723475" evidence="1">
    <location>
        <begin position="23"/>
        <end position="581"/>
    </location>
</feature>
<dbReference type="SUPFAM" id="SSF53474">
    <property type="entry name" value="alpha/beta-Hydrolases"/>
    <property type="match status" value="1"/>
</dbReference>
<feature type="signal peptide" evidence="1">
    <location>
        <begin position="1"/>
        <end position="22"/>
    </location>
</feature>
<evidence type="ECO:0000256" key="1">
    <source>
        <dbReference type="SAM" id="SignalP"/>
    </source>
</evidence>
<gene>
    <name evidence="3" type="ORF">AAT19DRAFT_12205</name>
</gene>
<dbReference type="InterPro" id="IPR002018">
    <property type="entry name" value="CarbesteraseB"/>
</dbReference>
<dbReference type="PROSITE" id="PS51257">
    <property type="entry name" value="PROKAR_LIPOPROTEIN"/>
    <property type="match status" value="1"/>
</dbReference>
<reference evidence="3 4" key="1">
    <citation type="journal article" date="2018" name="Elife">
        <title>Functional genomics of lipid metabolism in the oleaginous yeast Rhodosporidium toruloides.</title>
        <authorList>
            <person name="Coradetti S.T."/>
            <person name="Pinel D."/>
            <person name="Geiselman G."/>
            <person name="Ito M."/>
            <person name="Mondo S."/>
            <person name="Reilly M.C."/>
            <person name="Cheng Y.F."/>
            <person name="Bauer S."/>
            <person name="Grigoriev I."/>
            <person name="Gladden J.M."/>
            <person name="Simmons B.A."/>
            <person name="Brem R."/>
            <person name="Arkin A.P."/>
            <person name="Skerker J.M."/>
        </authorList>
    </citation>
    <scope>NUCLEOTIDE SEQUENCE [LARGE SCALE GENOMIC DNA]</scope>
    <source>
        <strain evidence="3 4">NBRC 0880</strain>
    </source>
</reference>
<dbReference type="InterPro" id="IPR029058">
    <property type="entry name" value="AB_hydrolase_fold"/>
</dbReference>
<protein>
    <submittedName>
        <fullName evidence="3">Crystal protein</fullName>
    </submittedName>
</protein>